<evidence type="ECO:0000313" key="11">
    <source>
        <dbReference type="Proteomes" id="UP000266615"/>
    </source>
</evidence>
<organism evidence="10 11">
    <name type="scientific">Nesterenkonia natronophila</name>
    <dbReference type="NCBI Taxonomy" id="2174932"/>
    <lineage>
        <taxon>Bacteria</taxon>
        <taxon>Bacillati</taxon>
        <taxon>Actinomycetota</taxon>
        <taxon>Actinomycetes</taxon>
        <taxon>Micrococcales</taxon>
        <taxon>Micrococcaceae</taxon>
        <taxon>Nesterenkonia</taxon>
    </lineage>
</organism>
<accession>A0A3A4FZI9</accession>
<dbReference type="GO" id="GO:0005737">
    <property type="term" value="C:cytoplasm"/>
    <property type="evidence" value="ECO:0007669"/>
    <property type="project" value="UniProtKB-SubCell"/>
</dbReference>
<dbReference type="Proteomes" id="UP000266615">
    <property type="component" value="Unassembled WGS sequence"/>
</dbReference>
<dbReference type="SUPFAM" id="SSF52540">
    <property type="entry name" value="P-loop containing nucleoside triphosphate hydrolases"/>
    <property type="match status" value="1"/>
</dbReference>
<name>A0A3A4FZI9_9MICC</name>
<keyword evidence="5 8" id="KW-0418">Kinase</keyword>
<dbReference type="InterPro" id="IPR001977">
    <property type="entry name" value="Depp_CoAkinase"/>
</dbReference>
<dbReference type="PANTHER" id="PTHR10695">
    <property type="entry name" value="DEPHOSPHO-COA KINASE-RELATED"/>
    <property type="match status" value="1"/>
</dbReference>
<comment type="caution">
    <text evidence="10">The sequence shown here is derived from an EMBL/GenBank/DDBJ whole genome shotgun (WGS) entry which is preliminary data.</text>
</comment>
<comment type="similarity">
    <text evidence="1 8">Belongs to the CoaE family.</text>
</comment>
<dbReference type="Pfam" id="PF01121">
    <property type="entry name" value="CoaE"/>
    <property type="match status" value="1"/>
</dbReference>
<dbReference type="AlphaFoldDB" id="A0A3A4FZI9"/>
<protein>
    <recommendedName>
        <fullName evidence="8 9">Dephospho-CoA kinase</fullName>
        <ecNumber evidence="8 9">2.7.1.24</ecNumber>
    </recommendedName>
    <alternativeName>
        <fullName evidence="8">Dephosphocoenzyme A kinase</fullName>
    </alternativeName>
</protein>
<evidence type="ECO:0000256" key="3">
    <source>
        <dbReference type="ARBA" id="ARBA00022679"/>
    </source>
</evidence>
<dbReference type="EC" id="2.7.1.24" evidence="8 9"/>
<dbReference type="UniPathway" id="UPA00241">
    <property type="reaction ID" value="UER00356"/>
</dbReference>
<evidence type="ECO:0000256" key="9">
    <source>
        <dbReference type="NCBIfam" id="TIGR00152"/>
    </source>
</evidence>
<dbReference type="PROSITE" id="PS51219">
    <property type="entry name" value="DPCK"/>
    <property type="match status" value="1"/>
</dbReference>
<proteinExistence type="inferred from homology"/>
<comment type="function">
    <text evidence="8">Catalyzes the phosphorylation of the 3'-hydroxyl group of dephosphocoenzyme A to form coenzyme A.</text>
</comment>
<evidence type="ECO:0000256" key="1">
    <source>
        <dbReference type="ARBA" id="ARBA00009018"/>
    </source>
</evidence>
<keyword evidence="6 8" id="KW-0067">ATP-binding</keyword>
<keyword evidence="4 8" id="KW-0547">Nucleotide-binding</keyword>
<dbReference type="HAMAP" id="MF_00376">
    <property type="entry name" value="Dephospho_CoA_kinase"/>
    <property type="match status" value="1"/>
</dbReference>
<reference evidence="10 11" key="1">
    <citation type="submission" date="2018-09" db="EMBL/GenBank/DDBJ databases">
        <title>Nesterenkonia natronophila sp. nov., an alkaliphilic actinobacteriume isolated from a soda lake, and emended description of the genus Nesterenkonia.</title>
        <authorList>
            <person name="Menes R.J."/>
            <person name="Iriarte A."/>
        </authorList>
    </citation>
    <scope>NUCLEOTIDE SEQUENCE [LARGE SCALE GENOMIC DNA]</scope>
    <source>
        <strain evidence="10 11">M8</strain>
    </source>
</reference>
<comment type="subcellular location">
    <subcellularLocation>
        <location evidence="8">Cytoplasm</location>
    </subcellularLocation>
</comment>
<keyword evidence="2 8" id="KW-0963">Cytoplasm</keyword>
<dbReference type="FunFam" id="3.40.50.300:FF:000991">
    <property type="entry name" value="Dephospho-CoA kinase"/>
    <property type="match status" value="1"/>
</dbReference>
<dbReference type="NCBIfam" id="TIGR00152">
    <property type="entry name" value="dephospho-CoA kinase"/>
    <property type="match status" value="1"/>
</dbReference>
<dbReference type="GO" id="GO:0005524">
    <property type="term" value="F:ATP binding"/>
    <property type="evidence" value="ECO:0007669"/>
    <property type="project" value="UniProtKB-UniRule"/>
</dbReference>
<evidence type="ECO:0000256" key="7">
    <source>
        <dbReference type="ARBA" id="ARBA00022993"/>
    </source>
</evidence>
<sequence>MPRILHVGLTGGIASGKSAVSQRLAEHGAVVIDADQLAREVVDVGTEGLAQIVNEFGDGVVAEDHSLDRAALGQMVFDDEAARERLNAIIHPKVREAAARRREAAPEGAVVVEDIPLLVETGQQDRFDVLVVVQAPEAERLRRMREDRGMDRREAKLRISAQTTDQQRAAAADVVLDNSGTLEELYAQTDRLWEELRTRIR</sequence>
<evidence type="ECO:0000256" key="4">
    <source>
        <dbReference type="ARBA" id="ARBA00022741"/>
    </source>
</evidence>
<dbReference type="GO" id="GO:0015937">
    <property type="term" value="P:coenzyme A biosynthetic process"/>
    <property type="evidence" value="ECO:0007669"/>
    <property type="project" value="UniProtKB-UniRule"/>
</dbReference>
<evidence type="ECO:0000313" key="10">
    <source>
        <dbReference type="EMBL" id="RJN31369.1"/>
    </source>
</evidence>
<keyword evidence="3 8" id="KW-0808">Transferase</keyword>
<dbReference type="Gene3D" id="3.40.50.300">
    <property type="entry name" value="P-loop containing nucleotide triphosphate hydrolases"/>
    <property type="match status" value="1"/>
</dbReference>
<dbReference type="CDD" id="cd02022">
    <property type="entry name" value="DPCK"/>
    <property type="match status" value="1"/>
</dbReference>
<keyword evidence="7 8" id="KW-0173">Coenzyme A biosynthesis</keyword>
<dbReference type="NCBIfam" id="NF002879">
    <property type="entry name" value="PRK03333.1"/>
    <property type="match status" value="1"/>
</dbReference>
<comment type="catalytic activity">
    <reaction evidence="8">
        <text>3'-dephospho-CoA + ATP = ADP + CoA + H(+)</text>
        <dbReference type="Rhea" id="RHEA:18245"/>
        <dbReference type="ChEBI" id="CHEBI:15378"/>
        <dbReference type="ChEBI" id="CHEBI:30616"/>
        <dbReference type="ChEBI" id="CHEBI:57287"/>
        <dbReference type="ChEBI" id="CHEBI:57328"/>
        <dbReference type="ChEBI" id="CHEBI:456216"/>
        <dbReference type="EC" id="2.7.1.24"/>
    </reaction>
</comment>
<comment type="pathway">
    <text evidence="8">Cofactor biosynthesis; coenzyme A biosynthesis; CoA from (R)-pantothenate: step 5/5.</text>
</comment>
<dbReference type="GO" id="GO:0004140">
    <property type="term" value="F:dephospho-CoA kinase activity"/>
    <property type="evidence" value="ECO:0007669"/>
    <property type="project" value="UniProtKB-UniRule"/>
</dbReference>
<gene>
    <name evidence="8" type="primary">coaE</name>
    <name evidence="10" type="ORF">D3250_11075</name>
</gene>
<evidence type="ECO:0000256" key="2">
    <source>
        <dbReference type="ARBA" id="ARBA00022490"/>
    </source>
</evidence>
<evidence type="ECO:0000256" key="6">
    <source>
        <dbReference type="ARBA" id="ARBA00022840"/>
    </source>
</evidence>
<keyword evidence="11" id="KW-1185">Reference proteome</keyword>
<dbReference type="OrthoDB" id="9812943at2"/>
<evidence type="ECO:0000256" key="5">
    <source>
        <dbReference type="ARBA" id="ARBA00022777"/>
    </source>
</evidence>
<dbReference type="EMBL" id="QYZP01000003">
    <property type="protein sequence ID" value="RJN31369.1"/>
    <property type="molecule type" value="Genomic_DNA"/>
</dbReference>
<dbReference type="PANTHER" id="PTHR10695:SF46">
    <property type="entry name" value="BIFUNCTIONAL COENZYME A SYNTHASE-RELATED"/>
    <property type="match status" value="1"/>
</dbReference>
<feature type="binding site" evidence="8">
    <location>
        <begin position="14"/>
        <end position="19"/>
    </location>
    <ligand>
        <name>ATP</name>
        <dbReference type="ChEBI" id="CHEBI:30616"/>
    </ligand>
</feature>
<evidence type="ECO:0000256" key="8">
    <source>
        <dbReference type="HAMAP-Rule" id="MF_00376"/>
    </source>
</evidence>
<dbReference type="InterPro" id="IPR027417">
    <property type="entry name" value="P-loop_NTPase"/>
</dbReference>